<dbReference type="Gramene" id="MELO3C028901.2.1">
    <property type="protein sequence ID" value="MELO3C028901.2.1"/>
    <property type="gene ID" value="MELO3C028901.2"/>
</dbReference>
<name>A0A9I9E534_CUCME</name>
<evidence type="ECO:0000256" key="1">
    <source>
        <dbReference type="SAM" id="MobiDB-lite"/>
    </source>
</evidence>
<proteinExistence type="predicted"/>
<keyword evidence="2" id="KW-1133">Transmembrane helix</keyword>
<feature type="region of interest" description="Disordered" evidence="1">
    <location>
        <begin position="19"/>
        <end position="43"/>
    </location>
</feature>
<accession>A0A9I9E534</accession>
<keyword evidence="2" id="KW-0472">Membrane</keyword>
<keyword evidence="2" id="KW-0812">Transmembrane</keyword>
<feature type="compositionally biased region" description="Low complexity" evidence="1">
    <location>
        <begin position="29"/>
        <end position="43"/>
    </location>
</feature>
<evidence type="ECO:0000313" key="3">
    <source>
        <dbReference type="EnsemblPlants" id="MELO3C028901.2.1"/>
    </source>
</evidence>
<evidence type="ECO:0000256" key="2">
    <source>
        <dbReference type="SAM" id="Phobius"/>
    </source>
</evidence>
<reference evidence="3" key="1">
    <citation type="submission" date="2023-03" db="UniProtKB">
        <authorList>
            <consortium name="EnsemblPlants"/>
        </authorList>
    </citation>
    <scope>IDENTIFICATION</scope>
</reference>
<protein>
    <submittedName>
        <fullName evidence="3">Uncharacterized protein</fullName>
    </submittedName>
</protein>
<dbReference type="EnsemblPlants" id="MELO3C028901.2.1">
    <property type="protein sequence ID" value="MELO3C028901.2.1"/>
    <property type="gene ID" value="MELO3C028901.2"/>
</dbReference>
<organism evidence="3">
    <name type="scientific">Cucumis melo</name>
    <name type="common">Muskmelon</name>
    <dbReference type="NCBI Taxonomy" id="3656"/>
    <lineage>
        <taxon>Eukaryota</taxon>
        <taxon>Viridiplantae</taxon>
        <taxon>Streptophyta</taxon>
        <taxon>Embryophyta</taxon>
        <taxon>Tracheophyta</taxon>
        <taxon>Spermatophyta</taxon>
        <taxon>Magnoliopsida</taxon>
        <taxon>eudicotyledons</taxon>
        <taxon>Gunneridae</taxon>
        <taxon>Pentapetalae</taxon>
        <taxon>rosids</taxon>
        <taxon>fabids</taxon>
        <taxon>Cucurbitales</taxon>
        <taxon>Cucurbitaceae</taxon>
        <taxon>Benincaseae</taxon>
        <taxon>Cucumis</taxon>
    </lineage>
</organism>
<sequence>MRYAIKCWVDEQATQKALVGDPKPKARKTTSASSSTTSCSQSATKREIQIQAKLDQLLERIELQDKNYQKTRDVKWLVLASLGDVWLCLHFLYYEY</sequence>
<dbReference type="AlphaFoldDB" id="A0A9I9E534"/>
<feature type="transmembrane region" description="Helical" evidence="2">
    <location>
        <begin position="76"/>
        <end position="94"/>
    </location>
</feature>